<evidence type="ECO:0000313" key="1">
    <source>
        <dbReference type="EMBL" id="ROV90419.1"/>
    </source>
</evidence>
<reference evidence="1 2" key="1">
    <citation type="submission" date="2015-09" db="EMBL/GenBank/DDBJ databases">
        <title>Host preference determinants of Valsa canker pathogens revealed by comparative genomics.</title>
        <authorList>
            <person name="Yin Z."/>
            <person name="Huang L."/>
        </authorList>
    </citation>
    <scope>NUCLEOTIDE SEQUENCE [LARGE SCALE GENOMIC DNA]</scope>
    <source>
        <strain evidence="1 2">YSFL</strain>
    </source>
</reference>
<organism evidence="1 2">
    <name type="scientific">Cytospora chrysosperma</name>
    <name type="common">Cytospora canker fungus</name>
    <name type="synonym">Sphaeria chrysosperma</name>
    <dbReference type="NCBI Taxonomy" id="252740"/>
    <lineage>
        <taxon>Eukaryota</taxon>
        <taxon>Fungi</taxon>
        <taxon>Dikarya</taxon>
        <taxon>Ascomycota</taxon>
        <taxon>Pezizomycotina</taxon>
        <taxon>Sordariomycetes</taxon>
        <taxon>Sordariomycetidae</taxon>
        <taxon>Diaporthales</taxon>
        <taxon>Cytosporaceae</taxon>
        <taxon>Cytospora</taxon>
    </lineage>
</organism>
<keyword evidence="2" id="KW-1185">Reference proteome</keyword>
<dbReference type="Proteomes" id="UP000284375">
    <property type="component" value="Unassembled WGS sequence"/>
</dbReference>
<evidence type="ECO:0008006" key="3">
    <source>
        <dbReference type="Google" id="ProtNLM"/>
    </source>
</evidence>
<evidence type="ECO:0000313" key="2">
    <source>
        <dbReference type="Proteomes" id="UP000284375"/>
    </source>
</evidence>
<gene>
    <name evidence="1" type="ORF">VSDG_08423</name>
</gene>
<dbReference type="OrthoDB" id="191139at2759"/>
<accession>A0A423VHH8</accession>
<dbReference type="STRING" id="252740.A0A423VHH8"/>
<dbReference type="Gene3D" id="3.40.50.720">
    <property type="entry name" value="NAD(P)-binding Rossmann-like Domain"/>
    <property type="match status" value="1"/>
</dbReference>
<proteinExistence type="predicted"/>
<dbReference type="AlphaFoldDB" id="A0A423VHH8"/>
<protein>
    <recommendedName>
        <fullName evidence="3">Ketoreductase (KR) domain-containing protein</fullName>
    </recommendedName>
</protein>
<dbReference type="EMBL" id="LJZO01000050">
    <property type="protein sequence ID" value="ROV90419.1"/>
    <property type="molecule type" value="Genomic_DNA"/>
</dbReference>
<sequence>MMINNSMVLDTERDVPLLTDRVITITREEPQATTVERLAQGTSAYLLGAETVINRIHGIVPDADLTFVQLDQADLASDHGHMAKAKTATRSSLPSTTSAHALIIKKLLTTHPPANGRAARRRRSCRVPELAGLARPLSGGIRSGTLKTGQDFGFNGPWRGYGHSKVVNIVGAAELARRYLQVTAVSIHPEVLRTDLVQSKPFMPKAVMVLSVEARVSR</sequence>
<name>A0A423VHH8_CYTCH</name>
<comment type="caution">
    <text evidence="1">The sequence shown here is derived from an EMBL/GenBank/DDBJ whole genome shotgun (WGS) entry which is preliminary data.</text>
</comment>